<keyword evidence="3" id="KW-0963">Cytoplasm</keyword>
<comment type="subcellular location">
    <subcellularLocation>
        <location evidence="1">Cytoplasm</location>
    </subcellularLocation>
</comment>
<evidence type="ECO:0000256" key="1">
    <source>
        <dbReference type="ARBA" id="ARBA00004496"/>
    </source>
</evidence>
<dbReference type="AlphaFoldDB" id="A0A918G0Y0"/>
<protein>
    <recommendedName>
        <fullName evidence="7">EspG family protein</fullName>
    </recommendedName>
</protein>
<proteinExistence type="inferred from homology"/>
<evidence type="ECO:0000313" key="5">
    <source>
        <dbReference type="EMBL" id="GGS13046.1"/>
    </source>
</evidence>
<accession>A0A918G0Y0</accession>
<comment type="similarity">
    <text evidence="2">Belongs to the EspG family.</text>
</comment>
<evidence type="ECO:0000256" key="3">
    <source>
        <dbReference type="ARBA" id="ARBA00022490"/>
    </source>
</evidence>
<gene>
    <name evidence="5" type="ORF">GCM10010171_00970</name>
</gene>
<evidence type="ECO:0000256" key="4">
    <source>
        <dbReference type="ARBA" id="ARBA00023186"/>
    </source>
</evidence>
<sequence>MTEVDSGRRVAVLHPEEVDLLCAFAEVTPPFPLRIRSRGETEAERRAGFAQARARLAGRGLAAQDGPRGVAADFVHLVRHGAGSLDLIVSRRGKTSGAVVLAQRDDAVLVEQDMDRTNGAVRLLALSLHDAVDGLLRLVPDHPAPMAAPFSVPRAALERVHRAIVAAPRPLSADELDRLRAAHGLDDQSARRMLTHLQPVLGNGQTGVAVRRGAGWERSGDELRWLDTARGRFRLGGGEWMSVNPLGPEELRVQVRALAAELR</sequence>
<reference evidence="5" key="2">
    <citation type="submission" date="2020-09" db="EMBL/GenBank/DDBJ databases">
        <authorList>
            <person name="Sun Q."/>
            <person name="Ohkuma M."/>
        </authorList>
    </citation>
    <scope>NUCLEOTIDE SEQUENCE</scope>
    <source>
        <strain evidence="5">JCM 3276</strain>
    </source>
</reference>
<evidence type="ECO:0000313" key="6">
    <source>
        <dbReference type="Proteomes" id="UP000660680"/>
    </source>
</evidence>
<evidence type="ECO:0000256" key="2">
    <source>
        <dbReference type="ARBA" id="ARBA00006411"/>
    </source>
</evidence>
<dbReference type="Proteomes" id="UP000660680">
    <property type="component" value="Unassembled WGS sequence"/>
</dbReference>
<dbReference type="Pfam" id="PF14011">
    <property type="entry name" value="ESX-1_EspG"/>
    <property type="match status" value="1"/>
</dbReference>
<keyword evidence="6" id="KW-1185">Reference proteome</keyword>
<organism evidence="5 6">
    <name type="scientific">Actinokineospora fastidiosa</name>
    <dbReference type="NCBI Taxonomy" id="1816"/>
    <lineage>
        <taxon>Bacteria</taxon>
        <taxon>Bacillati</taxon>
        <taxon>Actinomycetota</taxon>
        <taxon>Actinomycetes</taxon>
        <taxon>Pseudonocardiales</taxon>
        <taxon>Pseudonocardiaceae</taxon>
        <taxon>Actinokineospora</taxon>
    </lineage>
</organism>
<comment type="caution">
    <text evidence="5">The sequence shown here is derived from an EMBL/GenBank/DDBJ whole genome shotgun (WGS) entry which is preliminary data.</text>
</comment>
<evidence type="ECO:0008006" key="7">
    <source>
        <dbReference type="Google" id="ProtNLM"/>
    </source>
</evidence>
<keyword evidence="4" id="KW-0143">Chaperone</keyword>
<reference evidence="5" key="1">
    <citation type="journal article" date="2014" name="Int. J. Syst. Evol. Microbiol.">
        <title>Complete genome sequence of Corynebacterium casei LMG S-19264T (=DSM 44701T), isolated from a smear-ripened cheese.</title>
        <authorList>
            <consortium name="US DOE Joint Genome Institute (JGI-PGF)"/>
            <person name="Walter F."/>
            <person name="Albersmeier A."/>
            <person name="Kalinowski J."/>
            <person name="Ruckert C."/>
        </authorList>
    </citation>
    <scope>NUCLEOTIDE SEQUENCE</scope>
    <source>
        <strain evidence="5">JCM 3276</strain>
    </source>
</reference>
<dbReference type="InterPro" id="IPR025734">
    <property type="entry name" value="EspG"/>
</dbReference>
<dbReference type="EMBL" id="BMRB01000001">
    <property type="protein sequence ID" value="GGS13046.1"/>
    <property type="molecule type" value="Genomic_DNA"/>
</dbReference>
<name>A0A918G0Y0_9PSEU</name>